<name>A0ABR1SB90_9PEZI</name>
<feature type="region of interest" description="Disordered" evidence="4">
    <location>
        <begin position="260"/>
        <end position="293"/>
    </location>
</feature>
<reference evidence="5 6" key="1">
    <citation type="submission" date="2023-01" db="EMBL/GenBank/DDBJ databases">
        <title>Analysis of 21 Apiospora genomes using comparative genomics revels a genus with tremendous synthesis potential of carbohydrate active enzymes and secondary metabolites.</title>
        <authorList>
            <person name="Sorensen T."/>
        </authorList>
    </citation>
    <scope>NUCLEOTIDE SEQUENCE [LARGE SCALE GENOMIC DNA]</scope>
    <source>
        <strain evidence="5 6">CBS 20057</strain>
    </source>
</reference>
<dbReference type="Proteomes" id="UP001396898">
    <property type="component" value="Unassembled WGS sequence"/>
</dbReference>
<feature type="compositionally biased region" description="Low complexity" evidence="4">
    <location>
        <begin position="492"/>
        <end position="509"/>
    </location>
</feature>
<feature type="region of interest" description="Disordered" evidence="4">
    <location>
        <begin position="488"/>
        <end position="513"/>
    </location>
</feature>
<organism evidence="5 6">
    <name type="scientific">Apiospora marii</name>
    <dbReference type="NCBI Taxonomy" id="335849"/>
    <lineage>
        <taxon>Eukaryota</taxon>
        <taxon>Fungi</taxon>
        <taxon>Dikarya</taxon>
        <taxon>Ascomycota</taxon>
        <taxon>Pezizomycotina</taxon>
        <taxon>Sordariomycetes</taxon>
        <taxon>Xylariomycetidae</taxon>
        <taxon>Amphisphaeriales</taxon>
        <taxon>Apiosporaceae</taxon>
        <taxon>Apiospora</taxon>
    </lineage>
</organism>
<dbReference type="EMBL" id="JAQQWI010000007">
    <property type="protein sequence ID" value="KAK8029065.1"/>
    <property type="molecule type" value="Genomic_DNA"/>
</dbReference>
<evidence type="ECO:0000313" key="5">
    <source>
        <dbReference type="EMBL" id="KAK8029065.1"/>
    </source>
</evidence>
<feature type="compositionally biased region" description="Basic and acidic residues" evidence="4">
    <location>
        <begin position="273"/>
        <end position="293"/>
    </location>
</feature>
<evidence type="ECO:0000313" key="6">
    <source>
        <dbReference type="Proteomes" id="UP001396898"/>
    </source>
</evidence>
<dbReference type="PRINTS" id="PR00081">
    <property type="entry name" value="GDHRDH"/>
</dbReference>
<proteinExistence type="inferred from homology"/>
<dbReference type="PANTHER" id="PTHR42901">
    <property type="entry name" value="ALCOHOL DEHYDROGENASE"/>
    <property type="match status" value="1"/>
</dbReference>
<dbReference type="InterPro" id="IPR002347">
    <property type="entry name" value="SDR_fam"/>
</dbReference>
<dbReference type="Pfam" id="PF00106">
    <property type="entry name" value="adh_short"/>
    <property type="match status" value="1"/>
</dbReference>
<sequence length="538" mass="59014">MSLSSKVVMLTGASMGIGEAIAHALAAEGARLILISRSKDKLKKLIQTLSEKHPDFKGSFYATDVSDHQAVEETVSQAVKEAGQIDILINNAGLALGAPARFPDLSIADIVTMNNTNVNGYMFTTHAVLNQAMLPRGNGGTGTILNITSTTALEAPPFPGEAVYHANKALQEAFTNALRNELSGTDIRVLALRPGVVATHFHEQRVGFDRGMYDEFMKGFQPLLAEDVASSAVFMLSQPLNRSIKALDVVPSAMAQPYEDEDSGIAMSPDTATTKRNEDLLDRNHDDDHEEAETARRRLFQEQRQRDNRMQQALTAARKRMEAGRNTIERMMQEETARTQKMERLEAESERLKSMLSQRDMAIAVLTQTVIKERQRFNNERAAFQNRITATDTETEPAETLYVDDDLNVVSRKRKRGMPTPPSSDIAVPTVDNGNNDDEETYTFDLNDGSEDDAPIVPSSPSPARAVTVTCAAPKVARSADVVSGAKTSSKVSGAPSVIASSSSSNRIRGISKRTRARPTPIVRVYNLRPRRPINYKV</sequence>
<keyword evidence="3" id="KW-0175">Coiled coil</keyword>
<accession>A0ABR1SB90</accession>
<gene>
    <name evidence="5" type="ORF">PG991_006121</name>
</gene>
<evidence type="ECO:0000256" key="3">
    <source>
        <dbReference type="SAM" id="Coils"/>
    </source>
</evidence>
<evidence type="ECO:0000256" key="4">
    <source>
        <dbReference type="SAM" id="MobiDB-lite"/>
    </source>
</evidence>
<feature type="region of interest" description="Disordered" evidence="4">
    <location>
        <begin position="413"/>
        <end position="441"/>
    </location>
</feature>
<dbReference type="PANTHER" id="PTHR42901:SF1">
    <property type="entry name" value="ALCOHOL DEHYDROGENASE"/>
    <property type="match status" value="1"/>
</dbReference>
<comment type="caution">
    <text evidence="5">The sequence shown here is derived from an EMBL/GenBank/DDBJ whole genome shotgun (WGS) entry which is preliminary data.</text>
</comment>
<keyword evidence="2" id="KW-0560">Oxidoreductase</keyword>
<keyword evidence="6" id="KW-1185">Reference proteome</keyword>
<dbReference type="SUPFAM" id="SSF51735">
    <property type="entry name" value="NAD(P)-binding Rossmann-fold domains"/>
    <property type="match status" value="1"/>
</dbReference>
<evidence type="ECO:0000256" key="1">
    <source>
        <dbReference type="ARBA" id="ARBA00006484"/>
    </source>
</evidence>
<feature type="coiled-coil region" evidence="3">
    <location>
        <begin position="314"/>
        <end position="348"/>
    </location>
</feature>
<dbReference type="InterPro" id="IPR036291">
    <property type="entry name" value="NAD(P)-bd_dom_sf"/>
</dbReference>
<dbReference type="Gene3D" id="3.40.50.720">
    <property type="entry name" value="NAD(P)-binding Rossmann-like Domain"/>
    <property type="match status" value="1"/>
</dbReference>
<dbReference type="PRINTS" id="PR00080">
    <property type="entry name" value="SDRFAMILY"/>
</dbReference>
<comment type="similarity">
    <text evidence="1">Belongs to the short-chain dehydrogenases/reductases (SDR) family.</text>
</comment>
<protein>
    <submittedName>
        <fullName evidence="5">Uncharacterized protein</fullName>
    </submittedName>
</protein>
<evidence type="ECO:0000256" key="2">
    <source>
        <dbReference type="ARBA" id="ARBA00023002"/>
    </source>
</evidence>